<dbReference type="Pfam" id="PF13237">
    <property type="entry name" value="Fer4_10"/>
    <property type="match status" value="1"/>
</dbReference>
<gene>
    <name evidence="2" type="ORF">GT409_07750</name>
</gene>
<dbReference type="RefSeq" id="WP_160628530.1">
    <property type="nucleotide sequence ID" value="NZ_CP047593.1"/>
</dbReference>
<dbReference type="EMBL" id="CP047593">
    <property type="protein sequence ID" value="QHI69348.1"/>
    <property type="molecule type" value="Genomic_DNA"/>
</dbReference>
<dbReference type="PROSITE" id="PS51379">
    <property type="entry name" value="4FE4S_FER_2"/>
    <property type="match status" value="2"/>
</dbReference>
<feature type="domain" description="4Fe-4S ferredoxin-type" evidence="1">
    <location>
        <begin position="34"/>
        <end position="63"/>
    </location>
</feature>
<dbReference type="AlphaFoldDB" id="A0A6P1MB71"/>
<dbReference type="InterPro" id="IPR052911">
    <property type="entry name" value="Corrinoid_activation_enz"/>
</dbReference>
<dbReference type="SUPFAM" id="SSF54862">
    <property type="entry name" value="4Fe-4S ferredoxins"/>
    <property type="match status" value="1"/>
</dbReference>
<dbReference type="Proteomes" id="UP000464954">
    <property type="component" value="Chromosome"/>
</dbReference>
<proteinExistence type="predicted"/>
<dbReference type="PANTHER" id="PTHR42895:SF1">
    <property type="entry name" value="IRON-SULFUR CLUSTER PROTEIN"/>
    <property type="match status" value="1"/>
</dbReference>
<evidence type="ECO:0000313" key="3">
    <source>
        <dbReference type="Proteomes" id="UP000464954"/>
    </source>
</evidence>
<dbReference type="PANTHER" id="PTHR42895">
    <property type="entry name" value="IRON-SULFUR CLUSTER-BINDING PROTEIN-RELATED"/>
    <property type="match status" value="1"/>
</dbReference>
<name>A0A6P1MB71_9BACT</name>
<protein>
    <submittedName>
        <fullName evidence="2">4Fe-4S dicluster domain-containing protein</fullName>
    </submittedName>
</protein>
<evidence type="ECO:0000259" key="1">
    <source>
        <dbReference type="PROSITE" id="PS51379"/>
    </source>
</evidence>
<feature type="domain" description="4Fe-4S ferredoxin-type" evidence="1">
    <location>
        <begin position="4"/>
        <end position="33"/>
    </location>
</feature>
<keyword evidence="3" id="KW-1185">Reference proteome</keyword>
<sequence length="243" mass="26233">MKRKIIEIDEEKCNGCGNCVTGCAEGALQIVDGKAKLVNEVFCDGLGACIGTCPTGALKIIERDAPEFDEEAVEEHLQSKKTPPAGGCPGLQLRFNEKPKAEKRSVSSPAVSGQVIPSELNQWPTQLHLVPPNAPFFKNRELVVLSTCSPSASPDVNWRFIRGRAIAIACPKLDRTEGYVEKLTEILKSNGIPKVIVVRMEVPCCGGLTALVQQAVRRSGRTDLVVEEATIGLNGDLIDTKEI</sequence>
<evidence type="ECO:0000313" key="2">
    <source>
        <dbReference type="EMBL" id="QHI69348.1"/>
    </source>
</evidence>
<dbReference type="Gene3D" id="3.30.70.20">
    <property type="match status" value="1"/>
</dbReference>
<dbReference type="KEGG" id="taer:GT409_07750"/>
<reference evidence="2 3" key="1">
    <citation type="submission" date="2020-01" db="EMBL/GenBank/DDBJ databases">
        <title>Ponticoccus aerotolerans gen. nov., sp. nov., an anaerobic bacterium and proposal of Ponticoccusceae fam. nov., Ponticoccusles ord. nov. and Ponticoccuse classis nov. in the phylum Kiritimatiellaeota.</title>
        <authorList>
            <person name="Zhou L.Y."/>
            <person name="Du Z.J."/>
        </authorList>
    </citation>
    <scope>NUCLEOTIDE SEQUENCE [LARGE SCALE GENOMIC DNA]</scope>
    <source>
        <strain evidence="2 3">S-5007</strain>
    </source>
</reference>
<dbReference type="InterPro" id="IPR017896">
    <property type="entry name" value="4Fe4S_Fe-S-bd"/>
</dbReference>
<accession>A0A6P1MB71</accession>
<organism evidence="2 3">
    <name type="scientific">Tichowtungia aerotolerans</name>
    <dbReference type="NCBI Taxonomy" id="2697043"/>
    <lineage>
        <taxon>Bacteria</taxon>
        <taxon>Pseudomonadati</taxon>
        <taxon>Kiritimatiellota</taxon>
        <taxon>Tichowtungiia</taxon>
        <taxon>Tichowtungiales</taxon>
        <taxon>Tichowtungiaceae</taxon>
        <taxon>Tichowtungia</taxon>
    </lineage>
</organism>